<organism evidence="1 2">
    <name type="scientific">Acaulospora colombiana</name>
    <dbReference type="NCBI Taxonomy" id="27376"/>
    <lineage>
        <taxon>Eukaryota</taxon>
        <taxon>Fungi</taxon>
        <taxon>Fungi incertae sedis</taxon>
        <taxon>Mucoromycota</taxon>
        <taxon>Glomeromycotina</taxon>
        <taxon>Glomeromycetes</taxon>
        <taxon>Diversisporales</taxon>
        <taxon>Acaulosporaceae</taxon>
        <taxon>Acaulospora</taxon>
    </lineage>
</organism>
<keyword evidence="2" id="KW-1185">Reference proteome</keyword>
<evidence type="ECO:0000313" key="2">
    <source>
        <dbReference type="Proteomes" id="UP000789525"/>
    </source>
</evidence>
<comment type="caution">
    <text evidence="1">The sequence shown here is derived from an EMBL/GenBank/DDBJ whole genome shotgun (WGS) entry which is preliminary data.</text>
</comment>
<feature type="non-terminal residue" evidence="1">
    <location>
        <position position="1"/>
    </location>
</feature>
<gene>
    <name evidence="1" type="ORF">ACOLOM_LOCUS1006</name>
</gene>
<protein>
    <submittedName>
        <fullName evidence="1">13822_t:CDS:1</fullName>
    </submittedName>
</protein>
<proteinExistence type="predicted"/>
<name>A0ACA9K796_9GLOM</name>
<reference evidence="1" key="1">
    <citation type="submission" date="2021-06" db="EMBL/GenBank/DDBJ databases">
        <authorList>
            <person name="Kallberg Y."/>
            <person name="Tangrot J."/>
            <person name="Rosling A."/>
        </authorList>
    </citation>
    <scope>NUCLEOTIDE SEQUENCE</scope>
    <source>
        <strain evidence="1">CL356</strain>
    </source>
</reference>
<dbReference type="EMBL" id="CAJVPT010001118">
    <property type="protein sequence ID" value="CAG8457038.1"/>
    <property type="molecule type" value="Genomic_DNA"/>
</dbReference>
<accession>A0ACA9K796</accession>
<evidence type="ECO:0000313" key="1">
    <source>
        <dbReference type="EMBL" id="CAG8457038.1"/>
    </source>
</evidence>
<dbReference type="Proteomes" id="UP000789525">
    <property type="component" value="Unassembled WGS sequence"/>
</dbReference>
<sequence>YGEVEYPDESAVNILAEAVKNSSEMTKMDNYAIRYPTNEVFSRIMRLPIDHLIPIDHAPVTATANRPYDCHLLSEKLAGLGIDVNWVKFEDWWKNYLSVVA</sequence>